<dbReference type="HOGENOM" id="CLU_1099737_0_0_1"/>
<keyword evidence="4" id="KW-0963">Cytoplasm</keyword>
<dbReference type="InParanoid" id="B3RY73"/>
<dbReference type="InterPro" id="IPR030312">
    <property type="entry name" value="IRAK1BP1"/>
</dbReference>
<evidence type="ECO:0000313" key="7">
    <source>
        <dbReference type="Proteomes" id="UP000009022"/>
    </source>
</evidence>
<protein>
    <submittedName>
        <fullName evidence="6">Uncharacterized protein</fullName>
    </submittedName>
</protein>
<dbReference type="STRING" id="10228.B3RY73"/>
<dbReference type="PANTHER" id="PTHR18842:SF2">
    <property type="entry name" value="INTERLEUKIN-1 RECEPTOR-ASSOCIATED KINASE 1-BINDING PROTEIN 1"/>
    <property type="match status" value="1"/>
</dbReference>
<dbReference type="OrthoDB" id="6365554at2759"/>
<dbReference type="InterPro" id="IPR007497">
    <property type="entry name" value="SIMPL/DUF541"/>
</dbReference>
<dbReference type="AlphaFoldDB" id="B3RY73"/>
<keyword evidence="5" id="KW-0539">Nucleus</keyword>
<accession>B3RY73</accession>
<name>B3RY73_TRIAD</name>
<organism evidence="6 7">
    <name type="scientific">Trichoplax adhaerens</name>
    <name type="common">Trichoplax reptans</name>
    <dbReference type="NCBI Taxonomy" id="10228"/>
    <lineage>
        <taxon>Eukaryota</taxon>
        <taxon>Metazoa</taxon>
        <taxon>Placozoa</taxon>
        <taxon>Uniplacotomia</taxon>
        <taxon>Trichoplacea</taxon>
        <taxon>Trichoplacidae</taxon>
        <taxon>Trichoplax</taxon>
    </lineage>
</organism>
<dbReference type="GO" id="GO:0043123">
    <property type="term" value="P:positive regulation of canonical NF-kappaB signal transduction"/>
    <property type="evidence" value="ECO:0007669"/>
    <property type="project" value="InterPro"/>
</dbReference>
<evidence type="ECO:0000256" key="1">
    <source>
        <dbReference type="ARBA" id="ARBA00004123"/>
    </source>
</evidence>
<dbReference type="GO" id="GO:0005634">
    <property type="term" value="C:nucleus"/>
    <property type="evidence" value="ECO:0007669"/>
    <property type="project" value="UniProtKB-SubCell"/>
</dbReference>
<comment type="subcellular location">
    <subcellularLocation>
        <location evidence="2">Cytoplasm</location>
    </subcellularLocation>
    <subcellularLocation>
        <location evidence="1">Nucleus</location>
    </subcellularLocation>
</comment>
<evidence type="ECO:0000256" key="4">
    <source>
        <dbReference type="ARBA" id="ARBA00022490"/>
    </source>
</evidence>
<dbReference type="Pfam" id="PF04402">
    <property type="entry name" value="SIMPL"/>
    <property type="match status" value="1"/>
</dbReference>
<sequence length="253" mass="28541">MDYRQYTDSSIKCYATLENPKNSSADDRNKFPTHRDLLKGNRMIANDVKDRKGELQVTAIGQVALPPTKAQFKITICSCKGNFSDAETSTNRRLEYVLQTLHNNGLKDDCIDISNNINRIEKSKFLIKTEIVAHLTDFKKCEILRNFFVSKLDESVDVSRIVYLHDSFKATNLRQQALVAAVKSAQAKASGIANIFRGTVGQPIFIKEVHSDDWLVMISNIYMPKSLVLTVTRSVDRMGKYPSIAASPLLYEN</sequence>
<dbReference type="RefSeq" id="XP_002112874.1">
    <property type="nucleotide sequence ID" value="XM_002112838.1"/>
</dbReference>
<reference evidence="6 7" key="1">
    <citation type="journal article" date="2008" name="Nature">
        <title>The Trichoplax genome and the nature of placozoans.</title>
        <authorList>
            <person name="Srivastava M."/>
            <person name="Begovic E."/>
            <person name="Chapman J."/>
            <person name="Putnam N.H."/>
            <person name="Hellsten U."/>
            <person name="Kawashima T."/>
            <person name="Kuo A."/>
            <person name="Mitros T."/>
            <person name="Salamov A."/>
            <person name="Carpenter M.L."/>
            <person name="Signorovitch A.Y."/>
            <person name="Moreno M.A."/>
            <person name="Kamm K."/>
            <person name="Grimwood J."/>
            <person name="Schmutz J."/>
            <person name="Shapiro H."/>
            <person name="Grigoriev I.V."/>
            <person name="Buss L.W."/>
            <person name="Schierwater B."/>
            <person name="Dellaporta S.L."/>
            <person name="Rokhsar D.S."/>
        </authorList>
    </citation>
    <scope>NUCLEOTIDE SEQUENCE [LARGE SCALE GENOMIC DNA]</scope>
    <source>
        <strain evidence="6 7">Grell-BS-1999</strain>
    </source>
</reference>
<dbReference type="PhylomeDB" id="B3RY73"/>
<keyword evidence="7" id="KW-1185">Reference proteome</keyword>
<dbReference type="GO" id="GO:0005737">
    <property type="term" value="C:cytoplasm"/>
    <property type="evidence" value="ECO:0007669"/>
    <property type="project" value="UniProtKB-SubCell"/>
</dbReference>
<evidence type="ECO:0000256" key="5">
    <source>
        <dbReference type="ARBA" id="ARBA00023242"/>
    </source>
</evidence>
<dbReference type="EMBL" id="DS985245">
    <property type="protein sequence ID" value="EDV24984.1"/>
    <property type="molecule type" value="Genomic_DNA"/>
</dbReference>
<evidence type="ECO:0000256" key="3">
    <source>
        <dbReference type="ARBA" id="ARBA00005509"/>
    </source>
</evidence>
<dbReference type="PANTHER" id="PTHR18842">
    <property type="entry name" value="INTERLEUKIN-1 RECEPTOR-ASSOCIATED KINASE 1-BINDING PROTEIN 1"/>
    <property type="match status" value="1"/>
</dbReference>
<evidence type="ECO:0000256" key="2">
    <source>
        <dbReference type="ARBA" id="ARBA00004496"/>
    </source>
</evidence>
<evidence type="ECO:0000313" key="6">
    <source>
        <dbReference type="EMBL" id="EDV24984.1"/>
    </source>
</evidence>
<dbReference type="Proteomes" id="UP000009022">
    <property type="component" value="Unassembled WGS sequence"/>
</dbReference>
<dbReference type="Gene3D" id="3.30.110.170">
    <property type="entry name" value="Protein of unknown function (DUF541), domain 1"/>
    <property type="match status" value="1"/>
</dbReference>
<dbReference type="KEGG" id="tad:TRIADDRAFT_56460"/>
<dbReference type="GeneID" id="6753656"/>
<dbReference type="GO" id="GO:0006955">
    <property type="term" value="P:immune response"/>
    <property type="evidence" value="ECO:0007669"/>
    <property type="project" value="InterPro"/>
</dbReference>
<dbReference type="FunCoup" id="B3RY73">
    <property type="interactions" value="719"/>
</dbReference>
<comment type="similarity">
    <text evidence="3">Belongs to the IRAK1BP1 family.</text>
</comment>
<dbReference type="CTD" id="6753656"/>
<dbReference type="eggNOG" id="ENOG502QVHT">
    <property type="taxonomic scope" value="Eukaryota"/>
</dbReference>
<gene>
    <name evidence="6" type="ORF">TRIADDRAFT_56460</name>
</gene>
<proteinExistence type="inferred from homology"/>